<dbReference type="Gene3D" id="3.40.50.360">
    <property type="match status" value="1"/>
</dbReference>
<keyword evidence="3 8" id="KW-0813">Transport</keyword>
<evidence type="ECO:0000259" key="9">
    <source>
        <dbReference type="PROSITE" id="PS50902"/>
    </source>
</evidence>
<dbReference type="SUPFAM" id="SSF52218">
    <property type="entry name" value="Flavoproteins"/>
    <property type="match status" value="1"/>
</dbReference>
<gene>
    <name evidence="10" type="ORF">GT360_06465</name>
</gene>
<dbReference type="InterPro" id="IPR010086">
    <property type="entry name" value="Flavodoxin_lc"/>
</dbReference>
<dbReference type="EMBL" id="CP047475">
    <property type="protein sequence ID" value="QIA63178.1"/>
    <property type="molecule type" value="Genomic_DNA"/>
</dbReference>
<dbReference type="PANTHER" id="PTHR42809">
    <property type="entry name" value="FLAVODOXIN 2"/>
    <property type="match status" value="1"/>
</dbReference>
<reference evidence="10 11" key="1">
    <citation type="submission" date="2020-01" db="EMBL/GenBank/DDBJ databases">
        <title>Whole genome and functional gene identification of agarase of Vibrio HN897.</title>
        <authorList>
            <person name="Liu Y."/>
            <person name="Zhao Z."/>
        </authorList>
    </citation>
    <scope>NUCLEOTIDE SEQUENCE [LARGE SCALE GENOMIC DNA]</scope>
    <source>
        <strain evidence="10 11">HN897</strain>
    </source>
</reference>
<dbReference type="InterPro" id="IPR001226">
    <property type="entry name" value="Flavodoxin_CS"/>
</dbReference>
<feature type="domain" description="Flavodoxin-like" evidence="9">
    <location>
        <begin position="4"/>
        <end position="172"/>
    </location>
</feature>
<dbReference type="AlphaFoldDB" id="A0A7Z2T2H7"/>
<dbReference type="PIRSF" id="PIRSF038996">
    <property type="entry name" value="FldA"/>
    <property type="match status" value="1"/>
</dbReference>
<dbReference type="GO" id="GO:0010181">
    <property type="term" value="F:FMN binding"/>
    <property type="evidence" value="ECO:0007669"/>
    <property type="project" value="UniProtKB-UniRule"/>
</dbReference>
<protein>
    <recommendedName>
        <fullName evidence="8">Flavodoxin</fullName>
    </recommendedName>
</protein>
<comment type="cofactor">
    <cofactor evidence="1 8">
        <name>FMN</name>
        <dbReference type="ChEBI" id="CHEBI:58210"/>
    </cofactor>
</comment>
<dbReference type="GO" id="GO:0009055">
    <property type="term" value="F:electron transfer activity"/>
    <property type="evidence" value="ECO:0007669"/>
    <property type="project" value="UniProtKB-UniRule"/>
</dbReference>
<dbReference type="KEGG" id="vas:GT360_06465"/>
<evidence type="ECO:0000256" key="6">
    <source>
        <dbReference type="ARBA" id="ARBA00022982"/>
    </source>
</evidence>
<dbReference type="PRINTS" id="PR00369">
    <property type="entry name" value="FLAVODOXIN"/>
</dbReference>
<keyword evidence="7" id="KW-0535">Nitrogen fixation</keyword>
<dbReference type="PROSITE" id="PS50902">
    <property type="entry name" value="FLAVODOXIN_LIKE"/>
    <property type="match status" value="1"/>
</dbReference>
<dbReference type="InterPro" id="IPR029039">
    <property type="entry name" value="Flavoprotein-like_sf"/>
</dbReference>
<comment type="function">
    <text evidence="8">Low-potential electron donor to a number of redox enzymes.</text>
</comment>
<evidence type="ECO:0000256" key="8">
    <source>
        <dbReference type="PIRNR" id="PIRNR038996"/>
    </source>
</evidence>
<sequence>MSKIGIFFGTDTGSTRKIAKQIYQQLGDLADKPLNINRVDAEVLKSYDKLILGTPTLGEGELPGLAVECESESWAEFLDNNEELDLANTTVALFGLGDQVGYPDEFVDGLGELYDYVCDAEADVIGRWPAKGYTFNESTALDGDAFVGLVIDKDNQASLSDERVSHWVEQIKSEFGV</sequence>
<evidence type="ECO:0000313" key="11">
    <source>
        <dbReference type="Proteomes" id="UP000464262"/>
    </source>
</evidence>
<keyword evidence="6 8" id="KW-0249">Electron transport</keyword>
<dbReference type="InterPro" id="IPR008254">
    <property type="entry name" value="Flavodoxin/NO_synth"/>
</dbReference>
<proteinExistence type="inferred from homology"/>
<keyword evidence="11" id="KW-1185">Reference proteome</keyword>
<dbReference type="Proteomes" id="UP000464262">
    <property type="component" value="Chromosome 1"/>
</dbReference>
<keyword evidence="4 8" id="KW-0285">Flavoprotein</keyword>
<evidence type="ECO:0000313" key="10">
    <source>
        <dbReference type="EMBL" id="QIA63178.1"/>
    </source>
</evidence>
<evidence type="ECO:0000256" key="4">
    <source>
        <dbReference type="ARBA" id="ARBA00022630"/>
    </source>
</evidence>
<accession>A0A7Z2T2H7</accession>
<dbReference type="InterPro" id="IPR001094">
    <property type="entry name" value="Flavdoxin-like"/>
</dbReference>
<evidence type="ECO:0000256" key="2">
    <source>
        <dbReference type="ARBA" id="ARBA00005267"/>
    </source>
</evidence>
<evidence type="ECO:0000256" key="1">
    <source>
        <dbReference type="ARBA" id="ARBA00001917"/>
    </source>
</evidence>
<dbReference type="Pfam" id="PF00258">
    <property type="entry name" value="Flavodoxin_1"/>
    <property type="match status" value="1"/>
</dbReference>
<evidence type="ECO:0000256" key="3">
    <source>
        <dbReference type="ARBA" id="ARBA00022448"/>
    </source>
</evidence>
<dbReference type="PANTHER" id="PTHR42809:SF1">
    <property type="entry name" value="FLAVODOXIN 1"/>
    <property type="match status" value="1"/>
</dbReference>
<dbReference type="NCBIfam" id="TIGR01752">
    <property type="entry name" value="flav_long"/>
    <property type="match status" value="1"/>
</dbReference>
<evidence type="ECO:0000256" key="5">
    <source>
        <dbReference type="ARBA" id="ARBA00022643"/>
    </source>
</evidence>
<comment type="similarity">
    <text evidence="2 8">Belongs to the flavodoxin family.</text>
</comment>
<dbReference type="PROSITE" id="PS00201">
    <property type="entry name" value="FLAVODOXIN"/>
    <property type="match status" value="1"/>
</dbReference>
<organism evidence="10 11">
    <name type="scientific">Vibrio astriarenae</name>
    <dbReference type="NCBI Taxonomy" id="1481923"/>
    <lineage>
        <taxon>Bacteria</taxon>
        <taxon>Pseudomonadati</taxon>
        <taxon>Pseudomonadota</taxon>
        <taxon>Gammaproteobacteria</taxon>
        <taxon>Vibrionales</taxon>
        <taxon>Vibrionaceae</taxon>
        <taxon>Vibrio</taxon>
    </lineage>
</organism>
<name>A0A7Z2T2H7_9VIBR</name>
<keyword evidence="5 8" id="KW-0288">FMN</keyword>
<dbReference type="NCBIfam" id="NF006739">
    <property type="entry name" value="PRK09267.1-5"/>
    <property type="match status" value="1"/>
</dbReference>
<dbReference type="InterPro" id="IPR050619">
    <property type="entry name" value="Flavodoxin"/>
</dbReference>
<dbReference type="RefSeq" id="WP_164648082.1">
    <property type="nucleotide sequence ID" value="NZ_CP047475.1"/>
</dbReference>
<evidence type="ECO:0000256" key="7">
    <source>
        <dbReference type="ARBA" id="ARBA00023231"/>
    </source>
</evidence>